<dbReference type="PRINTS" id="PR00237">
    <property type="entry name" value="GPCRRHODOPSN"/>
</dbReference>
<evidence type="ECO:0000259" key="9">
    <source>
        <dbReference type="PROSITE" id="PS50262"/>
    </source>
</evidence>
<dbReference type="InterPro" id="IPR000276">
    <property type="entry name" value="GPCR_Rhodpsn"/>
</dbReference>
<evidence type="ECO:0000256" key="3">
    <source>
        <dbReference type="ARBA" id="ARBA00022989"/>
    </source>
</evidence>
<gene>
    <name evidence="10" type="ORF">pdam_00012569</name>
</gene>
<dbReference type="SUPFAM" id="SSF81321">
    <property type="entry name" value="Family A G protein-coupled receptor-like"/>
    <property type="match status" value="1"/>
</dbReference>
<dbReference type="InterPro" id="IPR017452">
    <property type="entry name" value="GPCR_Rhodpsn_7TM"/>
</dbReference>
<dbReference type="PROSITE" id="PS50262">
    <property type="entry name" value="G_PROTEIN_RECEP_F1_2"/>
    <property type="match status" value="1"/>
</dbReference>
<dbReference type="Proteomes" id="UP000275408">
    <property type="component" value="Unassembled WGS sequence"/>
</dbReference>
<keyword evidence="11" id="KW-1185">Reference proteome</keyword>
<evidence type="ECO:0000256" key="1">
    <source>
        <dbReference type="ARBA" id="ARBA00004141"/>
    </source>
</evidence>
<dbReference type="GO" id="GO:0016020">
    <property type="term" value="C:membrane"/>
    <property type="evidence" value="ECO:0007669"/>
    <property type="project" value="UniProtKB-SubCell"/>
</dbReference>
<protein>
    <recommendedName>
        <fullName evidence="9">G-protein coupled receptors family 1 profile domain-containing protein</fullName>
    </recommendedName>
</protein>
<evidence type="ECO:0000256" key="8">
    <source>
        <dbReference type="SAM" id="Phobius"/>
    </source>
</evidence>
<keyword evidence="6" id="KW-0675">Receptor</keyword>
<keyword evidence="2 8" id="KW-0812">Transmembrane</keyword>
<feature type="domain" description="G-protein coupled receptors family 1 profile" evidence="9">
    <location>
        <begin position="34"/>
        <end position="226"/>
    </location>
</feature>
<dbReference type="Gene3D" id="1.20.1070.10">
    <property type="entry name" value="Rhodopsin 7-helix transmembrane proteins"/>
    <property type="match status" value="1"/>
</dbReference>
<keyword evidence="5 8" id="KW-0472">Membrane</keyword>
<feature type="transmembrane region" description="Helical" evidence="8">
    <location>
        <begin position="141"/>
        <end position="162"/>
    </location>
</feature>
<dbReference type="GO" id="GO:0004930">
    <property type="term" value="F:G protein-coupled receptor activity"/>
    <property type="evidence" value="ECO:0007669"/>
    <property type="project" value="UniProtKB-KW"/>
</dbReference>
<evidence type="ECO:0000256" key="6">
    <source>
        <dbReference type="ARBA" id="ARBA00023170"/>
    </source>
</evidence>
<feature type="transmembrane region" description="Helical" evidence="8">
    <location>
        <begin position="54"/>
        <end position="74"/>
    </location>
</feature>
<dbReference type="PANTHER" id="PTHR24243">
    <property type="entry name" value="G-PROTEIN COUPLED RECEPTOR"/>
    <property type="match status" value="1"/>
</dbReference>
<sequence>MENASDSSPVHERKTEAIAKATLCMSVLAVSLLENAMVVLVLKKNFRRSHMRNANSLFIANISVADIFFAIQNIPHAYNNLVLNGHWILQGNFGTVLCKIDMFLSVITMVTANLTILAIAIYRLCVVFFPLRKIITRKTCFFIIFLTWLVPALFALPIFYFAKFISNEGITICSLKDQVIKIFYAGFAVILFMTLLAMLVLYAAIGFKLWRRNFPNNVSERARALREKRNRFSVQKLTSQSYQPRGLFNKEPRTNWEFADVDDPTEHFQGNCRRRPMMMIVFLPHKEAAKRFDP</sequence>
<evidence type="ECO:0000256" key="7">
    <source>
        <dbReference type="ARBA" id="ARBA00023224"/>
    </source>
</evidence>
<evidence type="ECO:0000256" key="4">
    <source>
        <dbReference type="ARBA" id="ARBA00023040"/>
    </source>
</evidence>
<evidence type="ECO:0000313" key="11">
    <source>
        <dbReference type="Proteomes" id="UP000275408"/>
    </source>
</evidence>
<comment type="subcellular location">
    <subcellularLocation>
        <location evidence="1">Membrane</location>
        <topology evidence="1">Multi-pass membrane protein</topology>
    </subcellularLocation>
</comment>
<feature type="transmembrane region" description="Helical" evidence="8">
    <location>
        <begin position="182"/>
        <end position="205"/>
    </location>
</feature>
<reference evidence="10 11" key="1">
    <citation type="journal article" date="2018" name="Sci. Rep.">
        <title>Comparative analysis of the Pocillopora damicornis genome highlights role of immune system in coral evolution.</title>
        <authorList>
            <person name="Cunning R."/>
            <person name="Bay R.A."/>
            <person name="Gillette P."/>
            <person name="Baker A.C."/>
            <person name="Traylor-Knowles N."/>
        </authorList>
    </citation>
    <scope>NUCLEOTIDE SEQUENCE [LARGE SCALE GENOMIC DNA]</scope>
    <source>
        <strain evidence="10">RSMAS</strain>
        <tissue evidence="10">Whole animal</tissue>
    </source>
</reference>
<proteinExistence type="predicted"/>
<evidence type="ECO:0000256" key="2">
    <source>
        <dbReference type="ARBA" id="ARBA00022692"/>
    </source>
</evidence>
<keyword evidence="3 8" id="KW-1133">Transmembrane helix</keyword>
<comment type="caution">
    <text evidence="10">The sequence shown here is derived from an EMBL/GenBank/DDBJ whole genome shotgun (WGS) entry which is preliminary data.</text>
</comment>
<organism evidence="10 11">
    <name type="scientific">Pocillopora damicornis</name>
    <name type="common">Cauliflower coral</name>
    <name type="synonym">Millepora damicornis</name>
    <dbReference type="NCBI Taxonomy" id="46731"/>
    <lineage>
        <taxon>Eukaryota</taxon>
        <taxon>Metazoa</taxon>
        <taxon>Cnidaria</taxon>
        <taxon>Anthozoa</taxon>
        <taxon>Hexacorallia</taxon>
        <taxon>Scleractinia</taxon>
        <taxon>Astrocoeniina</taxon>
        <taxon>Pocilloporidae</taxon>
        <taxon>Pocillopora</taxon>
    </lineage>
</organism>
<accession>A0A3M6TU15</accession>
<dbReference type="EMBL" id="RCHS01002931">
    <property type="protein sequence ID" value="RMX44900.1"/>
    <property type="molecule type" value="Genomic_DNA"/>
</dbReference>
<dbReference type="OrthoDB" id="9946013at2759"/>
<evidence type="ECO:0000313" key="10">
    <source>
        <dbReference type="EMBL" id="RMX44900.1"/>
    </source>
</evidence>
<feature type="transmembrane region" description="Helical" evidence="8">
    <location>
        <begin position="17"/>
        <end position="42"/>
    </location>
</feature>
<dbReference type="CDD" id="cd00637">
    <property type="entry name" value="7tm_classA_rhodopsin-like"/>
    <property type="match status" value="1"/>
</dbReference>
<keyword evidence="7" id="KW-0807">Transducer</keyword>
<feature type="transmembrane region" description="Helical" evidence="8">
    <location>
        <begin position="102"/>
        <end position="129"/>
    </location>
</feature>
<evidence type="ECO:0000256" key="5">
    <source>
        <dbReference type="ARBA" id="ARBA00023136"/>
    </source>
</evidence>
<dbReference type="PANTHER" id="PTHR24243:SF208">
    <property type="entry name" value="PYROKININ-1 RECEPTOR"/>
    <property type="match status" value="1"/>
</dbReference>
<dbReference type="AlphaFoldDB" id="A0A3M6TU15"/>
<keyword evidence="4" id="KW-0297">G-protein coupled receptor</keyword>
<dbReference type="STRING" id="46731.A0A3M6TU15"/>
<name>A0A3M6TU15_POCDA</name>
<dbReference type="Pfam" id="PF00001">
    <property type="entry name" value="7tm_1"/>
    <property type="match status" value="1"/>
</dbReference>